<dbReference type="InterPro" id="IPR051409">
    <property type="entry name" value="Atypical_kinase_ADCK"/>
</dbReference>
<evidence type="ECO:0000259" key="6">
    <source>
        <dbReference type="PROSITE" id="PS50011"/>
    </source>
</evidence>
<evidence type="ECO:0000256" key="5">
    <source>
        <dbReference type="SAM" id="MobiDB-lite"/>
    </source>
</evidence>
<keyword evidence="7" id="KW-0830">Ubiquinone</keyword>
<dbReference type="Gene3D" id="1.10.510.10">
    <property type="entry name" value="Transferase(Phosphotransferase) domain 1"/>
    <property type="match status" value="1"/>
</dbReference>
<dbReference type="Pfam" id="PF03109">
    <property type="entry name" value="ABC1"/>
    <property type="match status" value="1"/>
</dbReference>
<dbReference type="CDD" id="cd13970">
    <property type="entry name" value="ABC1_ADCK3"/>
    <property type="match status" value="1"/>
</dbReference>
<feature type="region of interest" description="Disordered" evidence="5">
    <location>
        <begin position="1"/>
        <end position="30"/>
    </location>
</feature>
<protein>
    <submittedName>
        <fullName evidence="7">Unusual protein kinase regulating ubiquinone biosynthesis (AarF/ABC1/UbiB family)</fullName>
    </submittedName>
</protein>
<dbReference type="PANTHER" id="PTHR43851:SF3">
    <property type="entry name" value="COENZYME Q8"/>
    <property type="match status" value="1"/>
</dbReference>
<gene>
    <name evidence="7" type="ORF">JOE57_000413</name>
</gene>
<dbReference type="EMBL" id="JAFBCF010000001">
    <property type="protein sequence ID" value="MBM7797492.1"/>
    <property type="molecule type" value="Genomic_DNA"/>
</dbReference>
<keyword evidence="4" id="KW-0067">ATP-binding</keyword>
<keyword evidence="2" id="KW-0808">Transferase</keyword>
<proteinExistence type="inferred from homology"/>
<dbReference type="InterPro" id="IPR004147">
    <property type="entry name" value="ABC1_dom"/>
</dbReference>
<comment type="caution">
    <text evidence="7">The sequence shown here is derived from an EMBL/GenBank/DDBJ whole genome shotgun (WGS) entry which is preliminary data.</text>
</comment>
<name>A0ABS2REV5_9ACTN</name>
<dbReference type="PANTHER" id="PTHR43851">
    <property type="match status" value="1"/>
</dbReference>
<dbReference type="PROSITE" id="PS50011">
    <property type="entry name" value="PROTEIN_KINASE_DOM"/>
    <property type="match status" value="1"/>
</dbReference>
<dbReference type="InterPro" id="IPR011009">
    <property type="entry name" value="Kinase-like_dom_sf"/>
</dbReference>
<evidence type="ECO:0000313" key="7">
    <source>
        <dbReference type="EMBL" id="MBM7797492.1"/>
    </source>
</evidence>
<reference evidence="7 8" key="1">
    <citation type="submission" date="2021-01" db="EMBL/GenBank/DDBJ databases">
        <title>Sequencing the genomes of 1000 actinobacteria strains.</title>
        <authorList>
            <person name="Klenk H.-P."/>
        </authorList>
    </citation>
    <scope>NUCLEOTIDE SEQUENCE [LARGE SCALE GENOMIC DNA]</scope>
    <source>
        <strain evidence="7 8">DSM 18662</strain>
    </source>
</reference>
<keyword evidence="8" id="KW-1185">Reference proteome</keyword>
<evidence type="ECO:0000256" key="4">
    <source>
        <dbReference type="ARBA" id="ARBA00022840"/>
    </source>
</evidence>
<dbReference type="InterPro" id="IPR000719">
    <property type="entry name" value="Prot_kinase_dom"/>
</dbReference>
<dbReference type="Proteomes" id="UP000704762">
    <property type="component" value="Unassembled WGS sequence"/>
</dbReference>
<evidence type="ECO:0000256" key="2">
    <source>
        <dbReference type="ARBA" id="ARBA00022679"/>
    </source>
</evidence>
<dbReference type="GO" id="GO:0016301">
    <property type="term" value="F:kinase activity"/>
    <property type="evidence" value="ECO:0007669"/>
    <property type="project" value="UniProtKB-KW"/>
</dbReference>
<sequence length="467" mass="50532">MTSDEPTQVSSRSDDDSQPPRPTEQSGTLARSAFRRGARLASLPLGFAGRATLGLGKRIGGAPAEAVTEQMQQRAAEQLFRVLGDLKGGAMKFGQALSLFEAVMPEDVAAPYRAQLARLQDSAPPMPTSRVHAVLARELGPGWRADFVEFDPLPAAAASIGQVHRAVWKDGRQVAVKVQYPGADEALRSDLRQIGRLSKVFAPLAGGMDVKALVDELTERVNEELDYRLEAKHQQAAALGFADHAEFAVPNVLANTARVLVSEWVEGVPLSTAVDLPDNERNEIALRYVRFLFAGPSTVGLLHADPHPGNYKITPDGRLGVIDFGLVARLPDGLPPAMGRILRIAKAGDAEQMLAGLAREGFITEDVDPNDLFDYLAPFVEPAAVAEFQFDRDWMRAQFNRVRDPNASGGVAFKLNLPPSYLLIHRVWLGGLAVLSQLNAKAGFAGVLEEYLPGYAEDSDEDGLEVE</sequence>
<feature type="domain" description="Protein kinase" evidence="6">
    <location>
        <begin position="133"/>
        <end position="467"/>
    </location>
</feature>
<evidence type="ECO:0000313" key="8">
    <source>
        <dbReference type="Proteomes" id="UP000704762"/>
    </source>
</evidence>
<comment type="similarity">
    <text evidence="1">Belongs to the protein kinase superfamily. ADCK protein kinase family.</text>
</comment>
<keyword evidence="7" id="KW-0418">Kinase</keyword>
<dbReference type="InterPro" id="IPR034646">
    <property type="entry name" value="ADCK3_dom"/>
</dbReference>
<evidence type="ECO:0000256" key="3">
    <source>
        <dbReference type="ARBA" id="ARBA00022741"/>
    </source>
</evidence>
<dbReference type="SUPFAM" id="SSF56112">
    <property type="entry name" value="Protein kinase-like (PK-like)"/>
    <property type="match status" value="1"/>
</dbReference>
<organism evidence="7 8">
    <name type="scientific">Microlunatus panaciterrae</name>
    <dbReference type="NCBI Taxonomy" id="400768"/>
    <lineage>
        <taxon>Bacteria</taxon>
        <taxon>Bacillati</taxon>
        <taxon>Actinomycetota</taxon>
        <taxon>Actinomycetes</taxon>
        <taxon>Propionibacteriales</taxon>
        <taxon>Propionibacteriaceae</taxon>
        <taxon>Microlunatus</taxon>
    </lineage>
</organism>
<evidence type="ECO:0000256" key="1">
    <source>
        <dbReference type="ARBA" id="ARBA00009670"/>
    </source>
</evidence>
<dbReference type="RefSeq" id="WP_204916169.1">
    <property type="nucleotide sequence ID" value="NZ_BAAAQP010000011.1"/>
</dbReference>
<keyword evidence="3" id="KW-0547">Nucleotide-binding</keyword>
<accession>A0ABS2REV5</accession>